<evidence type="ECO:0000313" key="1">
    <source>
        <dbReference type="EMBL" id="ALT68822.1"/>
    </source>
</evidence>
<protein>
    <recommendedName>
        <fullName evidence="3">Adhesin-like protein</fullName>
    </recommendedName>
</protein>
<accession>A0A0U3DLH1</accession>
<dbReference type="OrthoDB" id="78057at2157"/>
<dbReference type="Proteomes" id="UP000067738">
    <property type="component" value="Chromosome"/>
</dbReference>
<evidence type="ECO:0000313" key="2">
    <source>
        <dbReference type="Proteomes" id="UP000067738"/>
    </source>
</evidence>
<organism evidence="1 2">
    <name type="scientific">Methanobrevibacter millerae</name>
    <dbReference type="NCBI Taxonomy" id="230361"/>
    <lineage>
        <taxon>Archaea</taxon>
        <taxon>Methanobacteriati</taxon>
        <taxon>Methanobacteriota</taxon>
        <taxon>Methanomada group</taxon>
        <taxon>Methanobacteria</taxon>
        <taxon>Methanobacteriales</taxon>
        <taxon>Methanobacteriaceae</taxon>
        <taxon>Methanobrevibacter</taxon>
    </lineage>
</organism>
<evidence type="ECO:0008006" key="3">
    <source>
        <dbReference type="Google" id="ProtNLM"/>
    </source>
</evidence>
<proteinExistence type="predicted"/>
<dbReference type="GeneID" id="26736002"/>
<dbReference type="KEGG" id="mmil:sm9_1033"/>
<reference evidence="1 2" key="1">
    <citation type="submission" date="2015-04" db="EMBL/GenBank/DDBJ databases">
        <title>The complete genome sequence of the rumen methanogen Methanobrevibacter millerae SM9.</title>
        <authorList>
            <person name="Leahy S.C."/>
            <person name="Kelly W.J."/>
            <person name="Pacheco D.M."/>
            <person name="Li D."/>
            <person name="Altermann E."/>
            <person name="Attwood G.T."/>
        </authorList>
    </citation>
    <scope>NUCLEOTIDE SEQUENCE [LARGE SCALE GENOMIC DNA]</scope>
    <source>
        <strain evidence="1 2">SM9</strain>
    </source>
</reference>
<dbReference type="AlphaFoldDB" id="A0A0U3DLH1"/>
<gene>
    <name evidence="1" type="ORF">sm9_1033</name>
</gene>
<sequence>MNKIFLIFIGLLIFFIAISFVSAGEDTHFEIEKDSSGYSSIVTLKDSHNNPVPKVKFSIKITKPNGSVRTMPTKTLNKTGQNIFFLGSTKGNYVISVDFKGNGKYNPSSLTKTITVTSGSGGNSIYNYYDNHNYGDSVKMDEYIYDNYWYEDIYDDPRTFDGEGY</sequence>
<dbReference type="InterPro" id="IPR013783">
    <property type="entry name" value="Ig-like_fold"/>
</dbReference>
<dbReference type="EMBL" id="CP011266">
    <property type="protein sequence ID" value="ALT68822.1"/>
    <property type="molecule type" value="Genomic_DNA"/>
</dbReference>
<keyword evidence="2" id="KW-1185">Reference proteome</keyword>
<dbReference type="PATRIC" id="fig|230361.4.peg.1064"/>
<dbReference type="Gene3D" id="2.60.40.10">
    <property type="entry name" value="Immunoglobulins"/>
    <property type="match status" value="1"/>
</dbReference>
<dbReference type="RefSeq" id="WP_058739110.1">
    <property type="nucleotide sequence ID" value="NZ_CP011266.1"/>
</dbReference>
<name>A0A0U3DLH1_9EURY</name>